<dbReference type="Proteomes" id="UP000000770">
    <property type="component" value="Chromosome"/>
</dbReference>
<reference evidence="2 3" key="1">
    <citation type="submission" date="2007-11" db="EMBL/GenBank/DDBJ databases">
        <title>Complete sequence of chromosome of Shewanella baltica OS195.</title>
        <authorList>
            <consortium name="US DOE Joint Genome Institute"/>
            <person name="Copeland A."/>
            <person name="Lucas S."/>
            <person name="Lapidus A."/>
            <person name="Barry K."/>
            <person name="Glavina del Rio T."/>
            <person name="Dalin E."/>
            <person name="Tice H."/>
            <person name="Pitluck S."/>
            <person name="Chain P."/>
            <person name="Malfatti S."/>
            <person name="Shin M."/>
            <person name="Vergez L."/>
            <person name="Schmutz J."/>
            <person name="Larimer F."/>
            <person name="Land M."/>
            <person name="Hauser L."/>
            <person name="Kyrpides N."/>
            <person name="Kim E."/>
            <person name="Brettar I."/>
            <person name="Rodrigues J."/>
            <person name="Konstantinidis K."/>
            <person name="Klappenbach J."/>
            <person name="Hofle M."/>
            <person name="Tiedje J."/>
            <person name="Richardson P."/>
        </authorList>
    </citation>
    <scope>NUCLEOTIDE SEQUENCE [LARGE SCALE GENOMIC DNA]</scope>
    <source>
        <strain evidence="2 3">OS195</strain>
    </source>
</reference>
<evidence type="ECO:0000313" key="2">
    <source>
        <dbReference type="EMBL" id="ABX51573.1"/>
    </source>
</evidence>
<dbReference type="GO" id="GO:0004252">
    <property type="term" value="F:serine-type endopeptidase activity"/>
    <property type="evidence" value="ECO:0007669"/>
    <property type="project" value="InterPro"/>
</dbReference>
<dbReference type="Pfam" id="PF00082">
    <property type="entry name" value="Peptidase_S8"/>
    <property type="match status" value="1"/>
</dbReference>
<gene>
    <name evidence="2" type="ordered locus">Sbal195_4416</name>
</gene>
<dbReference type="Gene3D" id="3.40.50.200">
    <property type="entry name" value="Peptidase S8/S53 domain"/>
    <property type="match status" value="1"/>
</dbReference>
<dbReference type="KEGG" id="sbn:Sbal195_4416"/>
<accession>A9KVZ9</accession>
<dbReference type="HOGENOM" id="CLU_017730_0_0_6"/>
<evidence type="ECO:0000313" key="3">
    <source>
        <dbReference type="Proteomes" id="UP000000770"/>
    </source>
</evidence>
<dbReference type="InterPro" id="IPR000209">
    <property type="entry name" value="Peptidase_S8/S53_dom"/>
</dbReference>
<dbReference type="GO" id="GO:0006508">
    <property type="term" value="P:proteolysis"/>
    <property type="evidence" value="ECO:0007669"/>
    <property type="project" value="InterPro"/>
</dbReference>
<proteinExistence type="predicted"/>
<organism evidence="2 3">
    <name type="scientific">Shewanella baltica (strain OS195)</name>
    <dbReference type="NCBI Taxonomy" id="399599"/>
    <lineage>
        <taxon>Bacteria</taxon>
        <taxon>Pseudomonadati</taxon>
        <taxon>Pseudomonadota</taxon>
        <taxon>Gammaproteobacteria</taxon>
        <taxon>Alteromonadales</taxon>
        <taxon>Shewanellaceae</taxon>
        <taxon>Shewanella</taxon>
    </lineage>
</organism>
<sequence>MSLNNGAKPHIFLGRNGTSLPYTYPKKVIINKDIPEKHRPTHGAAIQSQITLVKKFQAQLEQKAAQYELESRLGIQVAFESFPGVELAVESLADAVQGIELLNVRYSENQILATIFVPQGKLVSIEKKLEAYLNFKKDKNKKPIDNRKLFDAIKSLKIAAIEALWTDDPDLLPEDIHKVFWWEVWLPVMDDRQALIHDFKILSAELEIQVSDHVLEFPERSVLLAKANRKQFINSSLLLSKISELRLAKETASFFDELSPIEQQDWSNELLSRTMIKGENPPYLCILDTGVNICHPLLQPFINEVDQFSVNPDWSPSDDNGHGTGMAGLALWSDLTDALSSTETINISHRLESVKLLRHSGDNEGKHYGIIMSDAISLPEISDHKRTRVFAMALSSSDSRDRGRPSAWSSTVDELATDSLGDNLNPRLITISAGNTGDDLVGLLEYPDYNQLQDVHDPGQAWNCSGTLILAT</sequence>
<dbReference type="AlphaFoldDB" id="A9KVZ9"/>
<dbReference type="SUPFAM" id="SSF52743">
    <property type="entry name" value="Subtilisin-like"/>
    <property type="match status" value="1"/>
</dbReference>
<dbReference type="CDD" id="cd04847">
    <property type="entry name" value="Peptidases_S8_Subtilisin_like_2"/>
    <property type="match status" value="1"/>
</dbReference>
<name>A9KVZ9_SHEB9</name>
<dbReference type="RefSeq" id="WP_012197857.1">
    <property type="nucleotide sequence ID" value="NC_009997.1"/>
</dbReference>
<feature type="domain" description="Peptidase S8/S53" evidence="1">
    <location>
        <begin position="283"/>
        <end position="463"/>
    </location>
</feature>
<dbReference type="GeneID" id="23676825"/>
<dbReference type="InterPro" id="IPR034074">
    <property type="entry name" value="Y4bN_pept_dom"/>
</dbReference>
<protein>
    <recommendedName>
        <fullName evidence="1">Peptidase S8/S53 domain-containing protein</fullName>
    </recommendedName>
</protein>
<dbReference type="InterPro" id="IPR036852">
    <property type="entry name" value="Peptidase_S8/S53_dom_sf"/>
</dbReference>
<dbReference type="EMBL" id="CP000891">
    <property type="protein sequence ID" value="ABX51573.1"/>
    <property type="molecule type" value="Genomic_DNA"/>
</dbReference>
<evidence type="ECO:0000259" key="1">
    <source>
        <dbReference type="Pfam" id="PF00082"/>
    </source>
</evidence>